<accession>A0ACB8F8T0</accession>
<proteinExistence type="predicted"/>
<evidence type="ECO:0000313" key="1">
    <source>
        <dbReference type="EMBL" id="KAH8001667.1"/>
    </source>
</evidence>
<dbReference type="Proteomes" id="UP000827872">
    <property type="component" value="Linkage Group LG08"/>
</dbReference>
<keyword evidence="2" id="KW-1185">Reference proteome</keyword>
<organism evidence="1 2">
    <name type="scientific">Sphaerodactylus townsendi</name>
    <dbReference type="NCBI Taxonomy" id="933632"/>
    <lineage>
        <taxon>Eukaryota</taxon>
        <taxon>Metazoa</taxon>
        <taxon>Chordata</taxon>
        <taxon>Craniata</taxon>
        <taxon>Vertebrata</taxon>
        <taxon>Euteleostomi</taxon>
        <taxon>Lepidosauria</taxon>
        <taxon>Squamata</taxon>
        <taxon>Bifurcata</taxon>
        <taxon>Gekkota</taxon>
        <taxon>Sphaerodactylidae</taxon>
        <taxon>Sphaerodactylus</taxon>
    </lineage>
</organism>
<sequence length="487" mass="56657">MPLGATTKCEVSKDSLRRILLQLDCHFTWRLLKEDISPEELEERIADQMDFLPSRSKIQNYNLLAYVNHLNGKKEAALENLQKAEEAVQTECPKAIEKASLVTWGNYAWIYYHMDQLEKMQEYIKKVESVCKQNGSTTPYKMKLPHIYCEKGWALFKFGPSYFEKAMESFAEALQEEPQDPECNAGYAIALYRMEDYYGKKSSAEGSSLEPLRRATSLNPNDPFVVPIFALKLQEIGQVEEGEKYIKEALENNPDSPYVLRYAAKWYRKKGDVIKSLEFLKKALGLTPNSGFLHHQVGVCYRTQFFGMKMAKSQVREQMEELIRHCIFHFQETVKHKTKFVYAYMDLAGMYAEAKRFQEAEEAFQKVFAMTKLTCEDQQQLHFLYGRYQQFQKKSESEAVKHYLNGMKIEKESYPREKCKMNCKKLIENKIKKGAGEAKSFGILGYIHQLDGERQQAVECYERALEMDPDNEEYLSALWALRLSLQS</sequence>
<evidence type="ECO:0000313" key="2">
    <source>
        <dbReference type="Proteomes" id="UP000827872"/>
    </source>
</evidence>
<reference evidence="1" key="1">
    <citation type="submission" date="2021-08" db="EMBL/GenBank/DDBJ databases">
        <title>The first chromosome-level gecko genome reveals the dynamic sex chromosomes of Neotropical dwarf geckos (Sphaerodactylidae: Sphaerodactylus).</title>
        <authorList>
            <person name="Pinto B.J."/>
            <person name="Keating S.E."/>
            <person name="Gamble T."/>
        </authorList>
    </citation>
    <scope>NUCLEOTIDE SEQUENCE</scope>
    <source>
        <strain evidence="1">TG3544</strain>
    </source>
</reference>
<gene>
    <name evidence="1" type="ORF">K3G42_013704</name>
</gene>
<comment type="caution">
    <text evidence="1">The sequence shown here is derived from an EMBL/GenBank/DDBJ whole genome shotgun (WGS) entry which is preliminary data.</text>
</comment>
<dbReference type="EMBL" id="CM037621">
    <property type="protein sequence ID" value="KAH8001667.1"/>
    <property type="molecule type" value="Genomic_DNA"/>
</dbReference>
<name>A0ACB8F8T0_9SAUR</name>
<protein>
    <submittedName>
        <fullName evidence="1">Uncharacterized protein</fullName>
    </submittedName>
</protein>